<evidence type="ECO:0000313" key="2">
    <source>
        <dbReference type="EMBL" id="SDD57792.1"/>
    </source>
</evidence>
<dbReference type="Proteomes" id="UP000199417">
    <property type="component" value="Unassembled WGS sequence"/>
</dbReference>
<dbReference type="Gene3D" id="3.30.450.150">
    <property type="entry name" value="Haem-degrading domain"/>
    <property type="match status" value="1"/>
</dbReference>
<dbReference type="InterPro" id="IPR038084">
    <property type="entry name" value="PduO/GlcC-like_sf"/>
</dbReference>
<dbReference type="EMBL" id="FNAB01000005">
    <property type="protein sequence ID" value="SDD57792.1"/>
    <property type="molecule type" value="Genomic_DNA"/>
</dbReference>
<reference evidence="2 3" key="1">
    <citation type="submission" date="2016-10" db="EMBL/GenBank/DDBJ databases">
        <authorList>
            <person name="de Groot N.N."/>
        </authorList>
    </citation>
    <scope>NUCLEOTIDE SEQUENCE [LARGE SCALE GENOMIC DNA]</scope>
    <source>
        <strain evidence="2 3">JCM 11308</strain>
    </source>
</reference>
<dbReference type="PANTHER" id="PTHR34309">
    <property type="entry name" value="SLR1406 PROTEIN"/>
    <property type="match status" value="1"/>
</dbReference>
<sequence>MNTSRRLPKTLAVIVPLAAILATAACGSGIEEKVASASPVATAAAPAQAPGGQAAKGTATANRLTVGAAGTAAQAALAKCQADGLGFVTVAVVDRNGNVQAMLRGDNAAQHTVEAARQKGYTAAAFGANTSDLAGRAKGDGATVADLDGTLFLPGGVSVKAGNASIAGIGVGGAPDGMADQACAAAGLDAIAGSLG</sequence>
<dbReference type="InterPro" id="IPR005624">
    <property type="entry name" value="PduO/GlcC-like"/>
</dbReference>
<dbReference type="PANTHER" id="PTHR34309:SF1">
    <property type="entry name" value="PROTEIN GLCG"/>
    <property type="match status" value="1"/>
</dbReference>
<organism evidence="2 3">
    <name type="scientific">Rhodococcus tukisamuensis</name>
    <dbReference type="NCBI Taxonomy" id="168276"/>
    <lineage>
        <taxon>Bacteria</taxon>
        <taxon>Bacillati</taxon>
        <taxon>Actinomycetota</taxon>
        <taxon>Actinomycetes</taxon>
        <taxon>Mycobacteriales</taxon>
        <taxon>Nocardiaceae</taxon>
        <taxon>Rhodococcus</taxon>
    </lineage>
</organism>
<protein>
    <submittedName>
        <fullName evidence="2">Uncharacterized conserved protein GlcG, DUF336 family</fullName>
    </submittedName>
</protein>
<dbReference type="AlphaFoldDB" id="A0A1G6VVZ2"/>
<feature type="signal peptide" evidence="1">
    <location>
        <begin position="1"/>
        <end position="24"/>
    </location>
</feature>
<feature type="chain" id="PRO_5011677928" evidence="1">
    <location>
        <begin position="25"/>
        <end position="196"/>
    </location>
</feature>
<dbReference type="InterPro" id="IPR052517">
    <property type="entry name" value="GlcG_carb_metab_protein"/>
</dbReference>
<evidence type="ECO:0000313" key="3">
    <source>
        <dbReference type="Proteomes" id="UP000199417"/>
    </source>
</evidence>
<keyword evidence="3" id="KW-1185">Reference proteome</keyword>
<proteinExistence type="predicted"/>
<dbReference type="RefSeq" id="WP_072842491.1">
    <property type="nucleotide sequence ID" value="NZ_FNAB01000005.1"/>
</dbReference>
<dbReference type="STRING" id="168276.SAMN05444580_105156"/>
<gene>
    <name evidence="2" type="ORF">SAMN05444580_105156</name>
</gene>
<evidence type="ECO:0000256" key="1">
    <source>
        <dbReference type="SAM" id="SignalP"/>
    </source>
</evidence>
<keyword evidence="1" id="KW-0732">Signal</keyword>
<dbReference type="Pfam" id="PF03928">
    <property type="entry name" value="HbpS-like"/>
    <property type="match status" value="1"/>
</dbReference>
<accession>A0A1G6VVZ2</accession>
<name>A0A1G6VVZ2_9NOCA</name>
<dbReference type="PROSITE" id="PS51257">
    <property type="entry name" value="PROKAR_LIPOPROTEIN"/>
    <property type="match status" value="1"/>
</dbReference>
<dbReference type="SUPFAM" id="SSF143744">
    <property type="entry name" value="GlcG-like"/>
    <property type="match status" value="1"/>
</dbReference>